<organism evidence="1 2">
    <name type="scientific">Lecanosticta acicola</name>
    <dbReference type="NCBI Taxonomy" id="111012"/>
    <lineage>
        <taxon>Eukaryota</taxon>
        <taxon>Fungi</taxon>
        <taxon>Dikarya</taxon>
        <taxon>Ascomycota</taxon>
        <taxon>Pezizomycotina</taxon>
        <taxon>Dothideomycetes</taxon>
        <taxon>Dothideomycetidae</taxon>
        <taxon>Mycosphaerellales</taxon>
        <taxon>Mycosphaerellaceae</taxon>
        <taxon>Lecanosticta</taxon>
    </lineage>
</organism>
<accession>A0AAI8Z5N5</accession>
<evidence type="ECO:0000313" key="2">
    <source>
        <dbReference type="Proteomes" id="UP001296104"/>
    </source>
</evidence>
<dbReference type="Proteomes" id="UP001296104">
    <property type="component" value="Unassembled WGS sequence"/>
</dbReference>
<sequence length="60" mass="6049">MGHGPGSARPLVGFTIPGGPTGKTVDICVAEAGVGLLRLRQCKRFGSQETSQAAGLSRPG</sequence>
<keyword evidence="2" id="KW-1185">Reference proteome</keyword>
<protein>
    <submittedName>
        <fullName evidence="1">Uncharacterized protein</fullName>
    </submittedName>
</protein>
<proteinExistence type="predicted"/>
<reference evidence="1" key="1">
    <citation type="submission" date="2023-11" db="EMBL/GenBank/DDBJ databases">
        <authorList>
            <person name="Alioto T."/>
            <person name="Alioto T."/>
            <person name="Gomez Garrido J."/>
        </authorList>
    </citation>
    <scope>NUCLEOTIDE SEQUENCE</scope>
</reference>
<evidence type="ECO:0000313" key="1">
    <source>
        <dbReference type="EMBL" id="CAK4032969.1"/>
    </source>
</evidence>
<dbReference type="AlphaFoldDB" id="A0AAI8Z5N5"/>
<gene>
    <name evidence="1" type="ORF">LECACI_7A008127</name>
</gene>
<comment type="caution">
    <text evidence="1">The sequence shown here is derived from an EMBL/GenBank/DDBJ whole genome shotgun (WGS) entry which is preliminary data.</text>
</comment>
<dbReference type="EMBL" id="CAVMBE010000075">
    <property type="protein sequence ID" value="CAK4032969.1"/>
    <property type="molecule type" value="Genomic_DNA"/>
</dbReference>
<name>A0AAI8Z5N5_9PEZI</name>